<evidence type="ECO:0000256" key="1">
    <source>
        <dbReference type="SAM" id="MobiDB-lite"/>
    </source>
</evidence>
<protein>
    <submittedName>
        <fullName evidence="2">Uncharacterized protein</fullName>
    </submittedName>
</protein>
<accession>L8NZN5</accession>
<comment type="caution">
    <text evidence="2">The sequence shown here is derived from an EMBL/GenBank/DDBJ whole genome shotgun (WGS) entry which is preliminary data.</text>
</comment>
<gene>
    <name evidence="2" type="ORF">STVIR_8296</name>
</gene>
<dbReference type="EMBL" id="AMLP01000266">
    <property type="protein sequence ID" value="ELS50751.1"/>
    <property type="molecule type" value="Genomic_DNA"/>
</dbReference>
<evidence type="ECO:0000313" key="3">
    <source>
        <dbReference type="Proteomes" id="UP000011205"/>
    </source>
</evidence>
<name>L8NZN5_STRVR</name>
<proteinExistence type="predicted"/>
<feature type="region of interest" description="Disordered" evidence="1">
    <location>
        <begin position="1"/>
        <end position="41"/>
    </location>
</feature>
<dbReference type="Proteomes" id="UP000011205">
    <property type="component" value="Unassembled WGS sequence"/>
</dbReference>
<evidence type="ECO:0000313" key="2">
    <source>
        <dbReference type="EMBL" id="ELS50751.1"/>
    </source>
</evidence>
<reference evidence="2 3" key="1">
    <citation type="journal article" date="2013" name="Genome Announc.">
        <title>Draft Genome Sequence of Streptomyces viridochromogenes Strain Tu57, Producer of Avilamycin.</title>
        <authorList>
            <person name="Gruning B.A."/>
            <person name="Erxleben A."/>
            <person name="Hahnlein A."/>
            <person name="Gunther S."/>
        </authorList>
    </citation>
    <scope>NUCLEOTIDE SEQUENCE [LARGE SCALE GENOMIC DNA]</scope>
    <source>
        <strain evidence="2 3">Tue57</strain>
    </source>
</reference>
<sequence>MGHGVSVTRAGNRRMPENVRTPGRPASRGAPGIRPMSACGA</sequence>
<dbReference type="PATRIC" id="fig|1160705.3.peg.8194"/>
<organism evidence="2 3">
    <name type="scientific">Streptomyces viridochromogenes Tue57</name>
    <dbReference type="NCBI Taxonomy" id="1160705"/>
    <lineage>
        <taxon>Bacteria</taxon>
        <taxon>Bacillati</taxon>
        <taxon>Actinomycetota</taxon>
        <taxon>Actinomycetes</taxon>
        <taxon>Kitasatosporales</taxon>
        <taxon>Streptomycetaceae</taxon>
        <taxon>Streptomyces</taxon>
    </lineage>
</organism>
<dbReference type="AlphaFoldDB" id="L8NZN5"/>